<feature type="domain" description="Peptidase metallopeptidase" evidence="19">
    <location>
        <begin position="140"/>
        <end position="306"/>
    </location>
</feature>
<gene>
    <name evidence="20" type="ORF">HOLleu_29950</name>
</gene>
<dbReference type="SMART" id="SM00235">
    <property type="entry name" value="ZnMc"/>
    <property type="match status" value="1"/>
</dbReference>
<dbReference type="InterPro" id="IPR021190">
    <property type="entry name" value="Pept_M10A"/>
</dbReference>
<dbReference type="EMBL" id="JAIZAY010000015">
    <property type="protein sequence ID" value="KAJ8027874.1"/>
    <property type="molecule type" value="Genomic_DNA"/>
</dbReference>
<feature type="binding site" evidence="13">
    <location>
        <position position="264"/>
    </location>
    <ligand>
        <name>Zn(2+)</name>
        <dbReference type="ChEBI" id="CHEBI:29105"/>
        <label>2</label>
        <note>catalytic</note>
    </ligand>
</feature>
<dbReference type="InterPro" id="IPR000585">
    <property type="entry name" value="Hemopexin-like_dom"/>
</dbReference>
<proteinExistence type="inferred from homology"/>
<evidence type="ECO:0000313" key="21">
    <source>
        <dbReference type="Proteomes" id="UP001152320"/>
    </source>
</evidence>
<dbReference type="InterPro" id="IPR006026">
    <property type="entry name" value="Peptidase_Metallo"/>
</dbReference>
<feature type="binding site" evidence="13">
    <location>
        <position position="260"/>
    </location>
    <ligand>
        <name>Zn(2+)</name>
        <dbReference type="ChEBI" id="CHEBI:29105"/>
        <label>2</label>
        <note>catalytic</note>
    </ligand>
</feature>
<feature type="binding site" evidence="14">
    <location>
        <position position="239"/>
    </location>
    <ligand>
        <name>Ca(2+)</name>
        <dbReference type="ChEBI" id="CHEBI:29108"/>
        <label>3</label>
    </ligand>
</feature>
<evidence type="ECO:0000256" key="4">
    <source>
        <dbReference type="ARBA" id="ARBA00022729"/>
    </source>
</evidence>
<dbReference type="FunFam" id="2.110.10.10:FF:000002">
    <property type="entry name" value="Matrix metallopeptidase 3"/>
    <property type="match status" value="1"/>
</dbReference>
<keyword evidence="2" id="KW-0645">Protease</keyword>
<evidence type="ECO:0000256" key="5">
    <source>
        <dbReference type="ARBA" id="ARBA00022737"/>
    </source>
</evidence>
<dbReference type="GO" id="GO:0006508">
    <property type="term" value="P:proteolysis"/>
    <property type="evidence" value="ECO:0007669"/>
    <property type="project" value="UniProtKB-KW"/>
</dbReference>
<reference evidence="20" key="1">
    <citation type="submission" date="2021-10" db="EMBL/GenBank/DDBJ databases">
        <title>Tropical sea cucumber genome reveals ecological adaptation and Cuvierian tubules defense mechanism.</title>
        <authorList>
            <person name="Chen T."/>
        </authorList>
    </citation>
    <scope>NUCLEOTIDE SEQUENCE</scope>
    <source>
        <strain evidence="20">Nanhai2018</strain>
        <tissue evidence="20">Muscle</tissue>
    </source>
</reference>
<comment type="cofactor">
    <cofactor evidence="14">
        <name>Zn(2+)</name>
        <dbReference type="ChEBI" id="CHEBI:29105"/>
    </cofactor>
    <text evidence="14">Binds 2 Zn(2+) ions per subunit.</text>
</comment>
<evidence type="ECO:0000256" key="2">
    <source>
        <dbReference type="ARBA" id="ARBA00022670"/>
    </source>
</evidence>
<dbReference type="CDD" id="cd00094">
    <property type="entry name" value="HX"/>
    <property type="match status" value="1"/>
</dbReference>
<dbReference type="InterPro" id="IPR033739">
    <property type="entry name" value="M10A_MMP"/>
</dbReference>
<dbReference type="InterPro" id="IPR021158">
    <property type="entry name" value="Pept_M10A_Zn_BS"/>
</dbReference>
<feature type="repeat" description="Hemopexin" evidence="17">
    <location>
        <begin position="411"/>
        <end position="459"/>
    </location>
</feature>
<keyword evidence="3 13" id="KW-0479">Metal-binding</keyword>
<dbReference type="Pfam" id="PF01471">
    <property type="entry name" value="PG_binding_1"/>
    <property type="match status" value="1"/>
</dbReference>
<dbReference type="PROSITE" id="PS00546">
    <property type="entry name" value="CYSTEINE_SWITCH"/>
    <property type="match status" value="1"/>
</dbReference>
<feature type="binding site" evidence="14">
    <location>
        <position position="206"/>
    </location>
    <ligand>
        <name>Zn(2+)</name>
        <dbReference type="ChEBI" id="CHEBI:29105"/>
        <label>1</label>
    </ligand>
</feature>
<feature type="repeat" description="Hemopexin" evidence="17">
    <location>
        <begin position="366"/>
        <end position="405"/>
    </location>
</feature>
<keyword evidence="21" id="KW-1185">Reference proteome</keyword>
<dbReference type="SUPFAM" id="SSF50923">
    <property type="entry name" value="Hemopexin-like domain"/>
    <property type="match status" value="1"/>
</dbReference>
<dbReference type="SMART" id="SM00120">
    <property type="entry name" value="HX"/>
    <property type="match status" value="4"/>
</dbReference>
<evidence type="ECO:0000259" key="19">
    <source>
        <dbReference type="SMART" id="SM00235"/>
    </source>
</evidence>
<dbReference type="InterPro" id="IPR001818">
    <property type="entry name" value="Pept_M10_metallopeptidase"/>
</dbReference>
<feature type="chain" id="PRO_5040133964" evidence="18">
    <location>
        <begin position="25"/>
        <end position="507"/>
    </location>
</feature>
<dbReference type="GO" id="GO:0030574">
    <property type="term" value="P:collagen catabolic process"/>
    <property type="evidence" value="ECO:0007669"/>
    <property type="project" value="TreeGrafter"/>
</dbReference>
<accession>A0A9Q1BJY6</accession>
<dbReference type="InterPro" id="IPR036375">
    <property type="entry name" value="Hemopexin-like_dom_sf"/>
</dbReference>
<dbReference type="PIRSF" id="PIRSF001191">
    <property type="entry name" value="Peptidase_M10A_matrix"/>
    <property type="match status" value="1"/>
</dbReference>
<feature type="binding site" evidence="14">
    <location>
        <position position="208"/>
    </location>
    <ligand>
        <name>Zn(2+)</name>
        <dbReference type="ChEBI" id="CHEBI:29105"/>
        <label>1</label>
    </ligand>
</feature>
<protein>
    <submittedName>
        <fullName evidence="20">Matrix metalloproteinase-24</fullName>
    </submittedName>
</protein>
<feature type="binding site" evidence="13">
    <location>
        <position position="270"/>
    </location>
    <ligand>
        <name>Zn(2+)</name>
        <dbReference type="ChEBI" id="CHEBI:29105"/>
        <label>2</label>
        <note>catalytic</note>
    </ligand>
</feature>
<feature type="binding site" evidence="14">
    <location>
        <position position="323"/>
    </location>
    <ligand>
        <name>Ca(2+)</name>
        <dbReference type="ChEBI" id="CHEBI:29108"/>
        <label>4</label>
    </ligand>
</feature>
<feature type="binding site" evidence="14">
    <location>
        <position position="235"/>
    </location>
    <ligand>
        <name>Ca(2+)</name>
        <dbReference type="ChEBI" id="CHEBI:29108"/>
        <label>2</label>
    </ligand>
</feature>
<dbReference type="Pfam" id="PF00045">
    <property type="entry name" value="Hemopexin"/>
    <property type="match status" value="3"/>
</dbReference>
<dbReference type="GO" id="GO:0008270">
    <property type="term" value="F:zinc ion binding"/>
    <property type="evidence" value="ECO:0007669"/>
    <property type="project" value="InterPro"/>
</dbReference>
<feature type="signal peptide" evidence="18">
    <location>
        <begin position="1"/>
        <end position="24"/>
    </location>
</feature>
<keyword evidence="9" id="KW-0482">Metalloprotease</keyword>
<dbReference type="CDD" id="cd04278">
    <property type="entry name" value="ZnMc_MMP"/>
    <property type="match status" value="1"/>
</dbReference>
<feature type="binding site" evidence="14">
    <location>
        <position position="240"/>
    </location>
    <ligand>
        <name>Ca(2+)</name>
        <dbReference type="ChEBI" id="CHEBI:29108"/>
        <label>1</label>
    </ligand>
</feature>
<feature type="binding site" evidence="14">
    <location>
        <position position="278"/>
    </location>
    <ligand>
        <name>Zn(2+)</name>
        <dbReference type="ChEBI" id="CHEBI:29105"/>
        <label>2</label>
        <note>catalytic</note>
    </ligand>
</feature>
<dbReference type="InterPro" id="IPR024079">
    <property type="entry name" value="MetalloPept_cat_dom_sf"/>
</dbReference>
<feature type="binding site" evidence="14">
    <location>
        <position position="242"/>
    </location>
    <ligand>
        <name>Ca(2+)</name>
        <dbReference type="ChEBI" id="CHEBI:29108"/>
        <label>3</label>
    </ligand>
</feature>
<evidence type="ECO:0000256" key="15">
    <source>
        <dbReference type="PIRSR" id="PIRSR621190-4"/>
    </source>
</evidence>
<feature type="binding site" evidence="14">
    <location>
        <position position="370"/>
    </location>
    <ligand>
        <name>Ca(2+)</name>
        <dbReference type="ChEBI" id="CHEBI:29108"/>
        <label>4</label>
    </ligand>
</feature>
<evidence type="ECO:0000256" key="6">
    <source>
        <dbReference type="ARBA" id="ARBA00022801"/>
    </source>
</evidence>
<dbReference type="OrthoDB" id="406838at2759"/>
<keyword evidence="4 18" id="KW-0732">Signal</keyword>
<evidence type="ECO:0000256" key="7">
    <source>
        <dbReference type="ARBA" id="ARBA00022833"/>
    </source>
</evidence>
<feature type="binding site" evidence="14">
    <location>
        <position position="214"/>
    </location>
    <ligand>
        <name>Ca(2+)</name>
        <dbReference type="ChEBI" id="CHEBI:29108"/>
        <label>3</label>
    </ligand>
</feature>
<dbReference type="PANTHER" id="PTHR10201">
    <property type="entry name" value="MATRIX METALLOPROTEINASE"/>
    <property type="match status" value="1"/>
</dbReference>
<keyword evidence="7 13" id="KW-0862">Zinc</keyword>
<dbReference type="GO" id="GO:0030198">
    <property type="term" value="P:extracellular matrix organization"/>
    <property type="evidence" value="ECO:0007669"/>
    <property type="project" value="TreeGrafter"/>
</dbReference>
<feature type="modified residue" description="Phosphotyrosine; by PKDCC" evidence="15">
    <location>
        <position position="401"/>
    </location>
</feature>
<evidence type="ECO:0000256" key="18">
    <source>
        <dbReference type="SAM" id="SignalP"/>
    </source>
</evidence>
<evidence type="ECO:0000256" key="1">
    <source>
        <dbReference type="ARBA" id="ARBA00010370"/>
    </source>
</evidence>
<evidence type="ECO:0000256" key="17">
    <source>
        <dbReference type="PROSITE-ProRule" id="PRU01011"/>
    </source>
</evidence>
<keyword evidence="8 14" id="KW-0106">Calcium</keyword>
<dbReference type="PROSITE" id="PS51642">
    <property type="entry name" value="HEMOPEXIN_2"/>
    <property type="match status" value="3"/>
</dbReference>
<comment type="similarity">
    <text evidence="1">Belongs to the peptidase M10A family.</text>
</comment>
<comment type="cofactor">
    <cofactor evidence="14">
        <name>Ca(2+)</name>
        <dbReference type="ChEBI" id="CHEBI:29108"/>
    </cofactor>
    <text evidence="14">Can bind about 5 Ca(2+) ions per subunit.</text>
</comment>
<dbReference type="PANTHER" id="PTHR10201:SF294">
    <property type="entry name" value="MATRIX METALLOPROTEINASE 16"/>
    <property type="match status" value="1"/>
</dbReference>
<keyword evidence="10" id="KW-0865">Zymogen</keyword>
<feature type="binding site" evidence="14">
    <location>
        <position position="242"/>
    </location>
    <ligand>
        <name>Ca(2+)</name>
        <dbReference type="ChEBI" id="CHEBI:29108"/>
        <label>1</label>
    </ligand>
</feature>
<feature type="binding site" evidence="14">
    <location>
        <position position="213"/>
    </location>
    <ligand>
        <name>Ca(2+)</name>
        <dbReference type="ChEBI" id="CHEBI:29108"/>
        <label>3</label>
    </ligand>
</feature>
<evidence type="ECO:0000256" key="8">
    <source>
        <dbReference type="ARBA" id="ARBA00022837"/>
    </source>
</evidence>
<dbReference type="Proteomes" id="UP001152320">
    <property type="component" value="Chromosome 15"/>
</dbReference>
<dbReference type="SUPFAM" id="SSF47090">
    <property type="entry name" value="PGBD-like"/>
    <property type="match status" value="1"/>
</dbReference>
<evidence type="ECO:0000256" key="9">
    <source>
        <dbReference type="ARBA" id="ARBA00023049"/>
    </source>
</evidence>
<dbReference type="GO" id="GO:0004222">
    <property type="term" value="F:metalloendopeptidase activity"/>
    <property type="evidence" value="ECO:0007669"/>
    <property type="project" value="InterPro"/>
</dbReference>
<comment type="caution">
    <text evidence="20">The sequence shown here is derived from an EMBL/GenBank/DDBJ whole genome shotgun (WGS) entry which is preliminary data.</text>
</comment>
<name>A0A9Q1BJY6_HOLLE</name>
<keyword evidence="11" id="KW-1015">Disulfide bond</keyword>
<dbReference type="AlphaFoldDB" id="A0A9Q1BJY6"/>
<evidence type="ECO:0000256" key="3">
    <source>
        <dbReference type="ARBA" id="ARBA00022723"/>
    </source>
</evidence>
<feature type="binding site" evidence="14">
    <location>
        <position position="221"/>
    </location>
    <ligand>
        <name>Zn(2+)</name>
        <dbReference type="ChEBI" id="CHEBI:29105"/>
        <label>1</label>
    </ligand>
</feature>
<dbReference type="SUPFAM" id="SSF55486">
    <property type="entry name" value="Metalloproteases ('zincins'), catalytic domain"/>
    <property type="match status" value="1"/>
</dbReference>
<organism evidence="20 21">
    <name type="scientific">Holothuria leucospilota</name>
    <name type="common">Black long sea cucumber</name>
    <name type="synonym">Mertensiothuria leucospilota</name>
    <dbReference type="NCBI Taxonomy" id="206669"/>
    <lineage>
        <taxon>Eukaryota</taxon>
        <taxon>Metazoa</taxon>
        <taxon>Echinodermata</taxon>
        <taxon>Eleutherozoa</taxon>
        <taxon>Echinozoa</taxon>
        <taxon>Holothuroidea</taxon>
        <taxon>Aspidochirotacea</taxon>
        <taxon>Aspidochirotida</taxon>
        <taxon>Holothuriidae</taxon>
        <taxon>Holothuria</taxon>
    </lineage>
</organism>
<dbReference type="GO" id="GO:0031012">
    <property type="term" value="C:extracellular matrix"/>
    <property type="evidence" value="ECO:0007669"/>
    <property type="project" value="InterPro"/>
</dbReference>
<evidence type="ECO:0000256" key="16">
    <source>
        <dbReference type="PIRSR" id="PIRSR621190-5"/>
    </source>
</evidence>
<evidence type="ECO:0000256" key="11">
    <source>
        <dbReference type="ARBA" id="ARBA00023157"/>
    </source>
</evidence>
<dbReference type="Gene3D" id="3.40.390.10">
    <property type="entry name" value="Collagenase (Catalytic Domain)"/>
    <property type="match status" value="1"/>
</dbReference>
<evidence type="ECO:0000313" key="20">
    <source>
        <dbReference type="EMBL" id="KAJ8027874.1"/>
    </source>
</evidence>
<feature type="binding site" description="in inhibited form" evidence="14">
    <location>
        <position position="117"/>
    </location>
    <ligand>
        <name>Zn(2+)</name>
        <dbReference type="ChEBI" id="CHEBI:29105"/>
        <label>2</label>
        <note>catalytic</note>
    </ligand>
</feature>
<feature type="repeat" description="Hemopexin" evidence="17">
    <location>
        <begin position="460"/>
        <end position="507"/>
    </location>
</feature>
<feature type="binding site" evidence="14">
    <location>
        <position position="196"/>
    </location>
    <ligand>
        <name>Ca(2+)</name>
        <dbReference type="ChEBI" id="CHEBI:29108"/>
        <label>2</label>
    </ligand>
</feature>
<dbReference type="InterPro" id="IPR036365">
    <property type="entry name" value="PGBD-like_sf"/>
</dbReference>
<dbReference type="InterPro" id="IPR018487">
    <property type="entry name" value="Hemopexin-like_repeat"/>
</dbReference>
<dbReference type="GO" id="GO:0005615">
    <property type="term" value="C:extracellular space"/>
    <property type="evidence" value="ECO:0007669"/>
    <property type="project" value="TreeGrafter"/>
</dbReference>
<dbReference type="InterPro" id="IPR002477">
    <property type="entry name" value="Peptidoglycan-bd-like"/>
</dbReference>
<dbReference type="PRINTS" id="PR00138">
    <property type="entry name" value="MATRIXIN"/>
</dbReference>
<dbReference type="Gene3D" id="2.110.10.10">
    <property type="entry name" value="Hemopexin-like domain"/>
    <property type="match status" value="1"/>
</dbReference>
<evidence type="ECO:0000256" key="13">
    <source>
        <dbReference type="PIRSR" id="PIRSR001191-2"/>
    </source>
</evidence>
<feature type="active site" evidence="12">
    <location>
        <position position="261"/>
    </location>
</feature>
<evidence type="ECO:0000256" key="10">
    <source>
        <dbReference type="ARBA" id="ARBA00023145"/>
    </source>
</evidence>
<dbReference type="Pfam" id="PF00413">
    <property type="entry name" value="Peptidase_M10"/>
    <property type="match status" value="1"/>
</dbReference>
<evidence type="ECO:0000256" key="12">
    <source>
        <dbReference type="PIRSR" id="PIRSR001191-1"/>
    </source>
</evidence>
<keyword evidence="5" id="KW-0677">Repeat</keyword>
<feature type="binding site" evidence="14">
    <location>
        <position position="237"/>
    </location>
    <ligand>
        <name>Zn(2+)</name>
        <dbReference type="ChEBI" id="CHEBI:29105"/>
        <label>1</label>
    </ligand>
</feature>
<keyword evidence="6" id="KW-0378">Hydrolase</keyword>
<feature type="short sequence motif" description="Cysteine switch" evidence="16">
    <location>
        <begin position="115"/>
        <end position="122"/>
    </location>
</feature>
<evidence type="ECO:0000256" key="14">
    <source>
        <dbReference type="PIRSR" id="PIRSR621190-2"/>
    </source>
</evidence>
<sequence>MQLTHLLQSAFILVTFQELRRVLAAPAPGIVGQDSTGDIDNPDTPEETRRRQMLEVKNYLARYQYFQPGPAGLSDGPQEHLEEVLQEPLRKFQRFFRIQETGAINEETIQAIKRPRCGFPDVDLLGDEHQGRRQKRYAVSGARWGKQDLTFSVVNTPSYNYMRKNKVNWAIWNALKMWSSVIPVSFRKVPSTQYADIVIKFASYYHGDSYPFDGPNGTIAHAYLPNGRFGDLDGDIHLDDSEAFNNHGRWGYSLYKVLAHELGHSLGLDHSDVAGSIMVPDYQGFSEKPFNLHEDDIRAVQVLYGFYDTTVPNPNSECNKNYDALVMISGRLHIFKDNRVWMLNKNGKLKTQTKGMRIKKLFKQLPSKLDGGYQRPSDGNIIFFKGMQYYRYTGSYPVKGYPRSIRDYGLTESIESILTLREYNKTYFFKDQQVWRYDENLGSMDDGYPHPTSSVFTGIAPPISAAFQYFDGYSYFLTDTIYQRYNPYHRNADPGYPRYFSKDFMKC</sequence>